<evidence type="ECO:0000313" key="2">
    <source>
        <dbReference type="Proteomes" id="UP000824120"/>
    </source>
</evidence>
<protein>
    <submittedName>
        <fullName evidence="1">Uncharacterized protein</fullName>
    </submittedName>
</protein>
<keyword evidence="2" id="KW-1185">Reference proteome</keyword>
<sequence>MEKAILSLIDLAKLQKKKRIKTLELGVGPVNARLTFLTFSSNGLFSLERAFLPLLELEPSGPELLIFQHDRNAESYLNADRGKNVSVCNVATFMPTV</sequence>
<organism evidence="1 2">
    <name type="scientific">Solanum commersonii</name>
    <name type="common">Commerson's wild potato</name>
    <name type="synonym">Commerson's nightshade</name>
    <dbReference type="NCBI Taxonomy" id="4109"/>
    <lineage>
        <taxon>Eukaryota</taxon>
        <taxon>Viridiplantae</taxon>
        <taxon>Streptophyta</taxon>
        <taxon>Embryophyta</taxon>
        <taxon>Tracheophyta</taxon>
        <taxon>Spermatophyta</taxon>
        <taxon>Magnoliopsida</taxon>
        <taxon>eudicotyledons</taxon>
        <taxon>Gunneridae</taxon>
        <taxon>Pentapetalae</taxon>
        <taxon>asterids</taxon>
        <taxon>lamiids</taxon>
        <taxon>Solanales</taxon>
        <taxon>Solanaceae</taxon>
        <taxon>Solanoideae</taxon>
        <taxon>Solaneae</taxon>
        <taxon>Solanum</taxon>
    </lineage>
</organism>
<name>A0A9J6AGF5_SOLCO</name>
<dbReference type="Proteomes" id="UP000824120">
    <property type="component" value="Chromosome 2"/>
</dbReference>
<evidence type="ECO:0000313" key="1">
    <source>
        <dbReference type="EMBL" id="KAG5623443.1"/>
    </source>
</evidence>
<gene>
    <name evidence="1" type="ORF">H5410_008661</name>
</gene>
<dbReference type="AlphaFoldDB" id="A0A9J6AGF5"/>
<accession>A0A9J6AGF5</accession>
<comment type="caution">
    <text evidence="1">The sequence shown here is derived from an EMBL/GenBank/DDBJ whole genome shotgun (WGS) entry which is preliminary data.</text>
</comment>
<dbReference type="EMBL" id="JACXVP010000002">
    <property type="protein sequence ID" value="KAG5623443.1"/>
    <property type="molecule type" value="Genomic_DNA"/>
</dbReference>
<proteinExistence type="predicted"/>
<reference evidence="1 2" key="1">
    <citation type="submission" date="2020-09" db="EMBL/GenBank/DDBJ databases">
        <title>De no assembly of potato wild relative species, Solanum commersonii.</title>
        <authorList>
            <person name="Cho K."/>
        </authorList>
    </citation>
    <scope>NUCLEOTIDE SEQUENCE [LARGE SCALE GENOMIC DNA]</scope>
    <source>
        <strain evidence="1">LZ3.2</strain>
        <tissue evidence="1">Leaf</tissue>
    </source>
</reference>